<dbReference type="SUPFAM" id="SSF53335">
    <property type="entry name" value="S-adenosyl-L-methionine-dependent methyltransferases"/>
    <property type="match status" value="1"/>
</dbReference>
<feature type="region of interest" description="Disordered" evidence="8">
    <location>
        <begin position="288"/>
        <end position="316"/>
    </location>
</feature>
<evidence type="ECO:0000256" key="5">
    <source>
        <dbReference type="ARBA" id="ARBA00048763"/>
    </source>
</evidence>
<accession>A0AAN7WHZ6</accession>
<dbReference type="AlphaFoldDB" id="A0AAN7WHZ6"/>
<proteinExistence type="inferred from homology"/>
<organism evidence="9 10">
    <name type="scientific">Arxiozyma heterogenica</name>
    <dbReference type="NCBI Taxonomy" id="278026"/>
    <lineage>
        <taxon>Eukaryota</taxon>
        <taxon>Fungi</taxon>
        <taxon>Dikarya</taxon>
        <taxon>Ascomycota</taxon>
        <taxon>Saccharomycotina</taxon>
        <taxon>Saccharomycetes</taxon>
        <taxon>Saccharomycetales</taxon>
        <taxon>Saccharomycetaceae</taxon>
        <taxon>Arxiozyma</taxon>
    </lineage>
</organism>
<gene>
    <name evidence="9" type="ORF">RI543_004207</name>
</gene>
<protein>
    <recommendedName>
        <fullName evidence="1">Trimethylguanosine synthase</fullName>
    </recommendedName>
    <alternativeName>
        <fullName evidence="7">Cap-specific guanine-N(2) methyltransferase</fullName>
    </alternativeName>
</protein>
<keyword evidence="10" id="KW-1185">Reference proteome</keyword>
<evidence type="ECO:0000256" key="6">
    <source>
        <dbReference type="ARBA" id="ARBA00049075"/>
    </source>
</evidence>
<evidence type="ECO:0000256" key="7">
    <source>
        <dbReference type="ARBA" id="ARBA00049790"/>
    </source>
</evidence>
<comment type="catalytic activity">
    <reaction evidence="3">
        <text>a 5'-end (N(2),N(7)-dimethyl 5'-triphosphoguanosine)-ribonucleoside in snoRNA + S-adenosyl-L-methionine = a 5'-end (N(2),N(2),N(7)-trimethyl 5'-triphosphoguanosine)-ribonucleoside in snoRNA + S-adenosyl-L-homocysteine + H(+)</text>
        <dbReference type="Rhea" id="RHEA:78507"/>
        <dbReference type="Rhea" id="RHEA-COMP:19088"/>
        <dbReference type="Rhea" id="RHEA-COMP:19090"/>
        <dbReference type="ChEBI" id="CHEBI:15378"/>
        <dbReference type="ChEBI" id="CHEBI:57856"/>
        <dbReference type="ChEBI" id="CHEBI:59789"/>
        <dbReference type="ChEBI" id="CHEBI:167623"/>
        <dbReference type="ChEBI" id="CHEBI:172880"/>
    </reaction>
    <physiologicalReaction direction="left-to-right" evidence="3">
        <dbReference type="Rhea" id="RHEA:78508"/>
    </physiologicalReaction>
</comment>
<sequence length="316" mass="36274">MGKKLFHASHFLKSLSRRSPKRYSKLKPVIKSDTYRVKPGKPLEDQRLKKYWKNRKHLFSKIDGNQIYMTPELWFSVTPEDIARFLSQFIKACLPQARCIMDVFCGGGGNSIQFAKVFPRVIGIDNNLEHLYCTAMNSHAYNVDDHLWLRYGSWSRTFAKRNKSWLSKETIDCIFASPPWGGPQYLKSGLYDLETMLIPMGITSLLETFKQLSSNIIIFLPRNSNLSQLSQATSRVFGPDVKCKVLYVKQNGFMKGILCMWGDSLMYYQTEDEETRSIQENSNVINIDTDLSDSSEPNSKQPQSSISNIDLYDING</sequence>
<name>A0AAN7WHZ6_9SACH</name>
<evidence type="ECO:0000256" key="2">
    <source>
        <dbReference type="ARBA" id="ARBA00025783"/>
    </source>
</evidence>
<evidence type="ECO:0000256" key="8">
    <source>
        <dbReference type="SAM" id="MobiDB-lite"/>
    </source>
</evidence>
<evidence type="ECO:0000313" key="10">
    <source>
        <dbReference type="Proteomes" id="UP001306508"/>
    </source>
</evidence>
<dbReference type="InterPro" id="IPR029063">
    <property type="entry name" value="SAM-dependent_MTases_sf"/>
</dbReference>
<reference evidence="10" key="1">
    <citation type="submission" date="2023-07" db="EMBL/GenBank/DDBJ databases">
        <title>A draft genome of Kazachstania heterogenica Y-27499.</title>
        <authorList>
            <person name="Donic C."/>
            <person name="Kralova J.S."/>
            <person name="Fidel L."/>
            <person name="Ben-Dor S."/>
            <person name="Jung S."/>
        </authorList>
    </citation>
    <scope>NUCLEOTIDE SEQUENCE [LARGE SCALE GENOMIC DNA]</scope>
    <source>
        <strain evidence="10">Y27499</strain>
    </source>
</reference>
<comment type="catalytic activity">
    <reaction evidence="6">
        <text>a 5'-end (N(7)-methyl 5'-triphosphoguanosine)-ribonucleoside in snRNA + S-adenosyl-L-methionine = a 5'-end (N(2),N(7)-dimethyl 5'-triphosphoguanosine)-ribonucleoside in snRNA + S-adenosyl-L-homocysteine + H(+)</text>
        <dbReference type="Rhea" id="RHEA:78471"/>
        <dbReference type="Rhea" id="RHEA-COMP:19085"/>
        <dbReference type="Rhea" id="RHEA-COMP:19087"/>
        <dbReference type="ChEBI" id="CHEBI:15378"/>
        <dbReference type="ChEBI" id="CHEBI:57856"/>
        <dbReference type="ChEBI" id="CHEBI:59789"/>
        <dbReference type="ChEBI" id="CHEBI:156461"/>
        <dbReference type="ChEBI" id="CHEBI:172880"/>
    </reaction>
    <physiologicalReaction direction="left-to-right" evidence="6">
        <dbReference type="Rhea" id="RHEA:78472"/>
    </physiologicalReaction>
</comment>
<dbReference type="GO" id="GO:0005634">
    <property type="term" value="C:nucleus"/>
    <property type="evidence" value="ECO:0007669"/>
    <property type="project" value="TreeGrafter"/>
</dbReference>
<evidence type="ECO:0000256" key="1">
    <source>
        <dbReference type="ARBA" id="ARBA00018517"/>
    </source>
</evidence>
<dbReference type="GO" id="GO:0071164">
    <property type="term" value="F:RNA cap trimethylguanosine synthase activity"/>
    <property type="evidence" value="ECO:0007669"/>
    <property type="project" value="TreeGrafter"/>
</dbReference>
<comment type="catalytic activity">
    <reaction evidence="5">
        <text>a 5'-end (N(2),N(7)-dimethyl 5'-triphosphoguanosine)-ribonucleoside in snRNA + S-adenosyl-L-methionine = a 5'-end (N(2),N(2),N(7)-trimethyl 5'-triphosphoguanosine)-ribonucleoside in snRNA + S-adenosyl-L-homocysteine + H(+)</text>
        <dbReference type="Rhea" id="RHEA:78479"/>
        <dbReference type="Rhea" id="RHEA-COMP:19087"/>
        <dbReference type="Rhea" id="RHEA-COMP:19089"/>
        <dbReference type="ChEBI" id="CHEBI:15378"/>
        <dbReference type="ChEBI" id="CHEBI:57856"/>
        <dbReference type="ChEBI" id="CHEBI:59789"/>
        <dbReference type="ChEBI" id="CHEBI:167623"/>
        <dbReference type="ChEBI" id="CHEBI:172880"/>
    </reaction>
    <physiologicalReaction direction="left-to-right" evidence="5">
        <dbReference type="Rhea" id="RHEA:78480"/>
    </physiologicalReaction>
</comment>
<evidence type="ECO:0000313" key="9">
    <source>
        <dbReference type="EMBL" id="KAK5778539.1"/>
    </source>
</evidence>
<dbReference type="Proteomes" id="UP001306508">
    <property type="component" value="Unassembled WGS sequence"/>
</dbReference>
<dbReference type="PANTHER" id="PTHR14741">
    <property type="entry name" value="S-ADENOSYLMETHIONINE-DEPENDENT METHYLTRANSFERASE RELATED"/>
    <property type="match status" value="1"/>
</dbReference>
<comment type="similarity">
    <text evidence="2">Belongs to the methyltransferase superfamily. Trimethylguanosine synthase family.</text>
</comment>
<dbReference type="EMBL" id="JAWIZZ010000053">
    <property type="protein sequence ID" value="KAK5778539.1"/>
    <property type="molecule type" value="Genomic_DNA"/>
</dbReference>
<comment type="caution">
    <text evidence="9">The sequence shown here is derived from an EMBL/GenBank/DDBJ whole genome shotgun (WGS) entry which is preliminary data.</text>
</comment>
<dbReference type="Pfam" id="PF09445">
    <property type="entry name" value="Methyltransf_15"/>
    <property type="match status" value="1"/>
</dbReference>
<comment type="catalytic activity">
    <reaction evidence="4">
        <text>a 5'-end (N(7)-methyl 5'-triphosphoguanosine)-ribonucleoside in snoRNA + S-adenosyl-L-methionine = a 5'-end (N(2),N(7)-dimethyl 5'-triphosphoguanosine)-ribonucleoside in snoRNA + S-adenosyl-L-homocysteine + H(+)</text>
        <dbReference type="Rhea" id="RHEA:78475"/>
        <dbReference type="Rhea" id="RHEA-COMP:19086"/>
        <dbReference type="Rhea" id="RHEA-COMP:19088"/>
        <dbReference type="ChEBI" id="CHEBI:15378"/>
        <dbReference type="ChEBI" id="CHEBI:57856"/>
        <dbReference type="ChEBI" id="CHEBI:59789"/>
        <dbReference type="ChEBI" id="CHEBI:156461"/>
        <dbReference type="ChEBI" id="CHEBI:172880"/>
    </reaction>
    <physiologicalReaction direction="left-to-right" evidence="4">
        <dbReference type="Rhea" id="RHEA:78476"/>
    </physiologicalReaction>
</comment>
<dbReference type="Gene3D" id="3.40.50.150">
    <property type="entry name" value="Vaccinia Virus protein VP39"/>
    <property type="match status" value="1"/>
</dbReference>
<evidence type="ECO:0000256" key="4">
    <source>
        <dbReference type="ARBA" id="ARBA00048740"/>
    </source>
</evidence>
<dbReference type="PANTHER" id="PTHR14741:SF32">
    <property type="entry name" value="TRIMETHYLGUANOSINE SYNTHASE"/>
    <property type="match status" value="1"/>
</dbReference>
<evidence type="ECO:0000256" key="3">
    <source>
        <dbReference type="ARBA" id="ARBA00047418"/>
    </source>
</evidence>
<dbReference type="InterPro" id="IPR019012">
    <property type="entry name" value="RNA_cap_Gua-N2-MeTrfase"/>
</dbReference>
<feature type="compositionally biased region" description="Polar residues" evidence="8">
    <location>
        <begin position="292"/>
        <end position="308"/>
    </location>
</feature>